<gene>
    <name evidence="1" type="ORF">ASILVAE211_16135</name>
</gene>
<dbReference type="EMBL" id="JAESVB010000007">
    <property type="protein sequence ID" value="MCB8876721.1"/>
    <property type="molecule type" value="Genomic_DNA"/>
</dbReference>
<dbReference type="PANTHER" id="PTHR13061:SF29">
    <property type="entry name" value="GAMMA CARBONIC ANHYDRASE-LIKE 1, MITOCHONDRIAL-RELATED"/>
    <property type="match status" value="1"/>
</dbReference>
<dbReference type="InterPro" id="IPR011004">
    <property type="entry name" value="Trimer_LpxA-like_sf"/>
</dbReference>
<comment type="caution">
    <text evidence="1">The sequence shown here is derived from an EMBL/GenBank/DDBJ whole genome shotgun (WGS) entry which is preliminary data.</text>
</comment>
<dbReference type="PANTHER" id="PTHR13061">
    <property type="entry name" value="DYNACTIN SUBUNIT P25"/>
    <property type="match status" value="1"/>
</dbReference>
<sequence>MAATILSFEGKAPRIDPTAWVAPTAAVIGDVTIGAGSSVWYHCVLRGDTNFIRIGARTNIQDGSILHVNRETFACILGDDVTVGHGAIVHACTVEDGGFVGMGATVLDGAVIGAGAVLAAGALLTPSKTMGPNELWAGSPARLVRVLGEDERMRFIAIGAHYVDLAGRHRSGT</sequence>
<dbReference type="AlphaFoldDB" id="A0A964DZW3"/>
<keyword evidence="2" id="KW-1185">Reference proteome</keyword>
<reference evidence="1" key="2">
    <citation type="submission" date="2021-01" db="EMBL/GenBank/DDBJ databases">
        <authorList>
            <person name="Mieszkin S."/>
            <person name="Pouder E."/>
            <person name="Alain K."/>
        </authorList>
    </citation>
    <scope>NUCLEOTIDE SEQUENCE</scope>
    <source>
        <strain evidence="1">HW T2.11</strain>
    </source>
</reference>
<accession>A0A964DZW3</accession>
<dbReference type="Gene3D" id="2.160.10.10">
    <property type="entry name" value="Hexapeptide repeat proteins"/>
    <property type="match status" value="1"/>
</dbReference>
<dbReference type="RefSeq" id="WP_227322379.1">
    <property type="nucleotide sequence ID" value="NZ_JAESVB010000007.1"/>
</dbReference>
<dbReference type="InterPro" id="IPR047324">
    <property type="entry name" value="LbH_gamma_CA-like"/>
</dbReference>
<dbReference type="SUPFAM" id="SSF51161">
    <property type="entry name" value="Trimeric LpxA-like enzymes"/>
    <property type="match status" value="1"/>
</dbReference>
<dbReference type="InterPro" id="IPR050484">
    <property type="entry name" value="Transf_Hexapept/Carb_Anhydrase"/>
</dbReference>
<dbReference type="CDD" id="cd04645">
    <property type="entry name" value="LbH_gamma_CA_like"/>
    <property type="match status" value="1"/>
</dbReference>
<name>A0A964DZW3_9PROT</name>
<dbReference type="Proteomes" id="UP000708298">
    <property type="component" value="Unassembled WGS sequence"/>
</dbReference>
<protein>
    <submittedName>
        <fullName evidence="1">Gamma carbonic anhydrase family protein</fullName>
    </submittedName>
</protein>
<reference evidence="1" key="1">
    <citation type="journal article" date="2021" name="Microorganisms">
        <title>Acidisoma silvae sp. nov. and Acidisomacellulosilytica sp. nov., Two Acidophilic Bacteria Isolated from Decaying Wood, Hydrolyzing Cellulose and Producing Poly-3-hydroxybutyrate.</title>
        <authorList>
            <person name="Mieszkin S."/>
            <person name="Pouder E."/>
            <person name="Uroz S."/>
            <person name="Simon-Colin C."/>
            <person name="Alain K."/>
        </authorList>
    </citation>
    <scope>NUCLEOTIDE SEQUENCE</scope>
    <source>
        <strain evidence="1">HW T2.11</strain>
    </source>
</reference>
<evidence type="ECO:0000313" key="1">
    <source>
        <dbReference type="EMBL" id="MCB8876721.1"/>
    </source>
</evidence>
<evidence type="ECO:0000313" key="2">
    <source>
        <dbReference type="Proteomes" id="UP000708298"/>
    </source>
</evidence>
<organism evidence="1 2">
    <name type="scientific">Acidisoma silvae</name>
    <dbReference type="NCBI Taxonomy" id="2802396"/>
    <lineage>
        <taxon>Bacteria</taxon>
        <taxon>Pseudomonadati</taxon>
        <taxon>Pseudomonadota</taxon>
        <taxon>Alphaproteobacteria</taxon>
        <taxon>Acetobacterales</taxon>
        <taxon>Acidocellaceae</taxon>
        <taxon>Acidisoma</taxon>
    </lineage>
</organism>
<proteinExistence type="predicted"/>